<keyword evidence="3" id="KW-1185">Reference proteome</keyword>
<evidence type="ECO:0000313" key="2">
    <source>
        <dbReference type="EMBL" id="KAF9869861.1"/>
    </source>
</evidence>
<name>A0A9P6HVX4_9PEZI</name>
<dbReference type="Proteomes" id="UP000781932">
    <property type="component" value="Unassembled WGS sequence"/>
</dbReference>
<sequence length="375" mass="43672">MHLSWPTFLQNVGITNRTNLARQDIKDLSGKTVEVMMKTRGLCEDAFSIQIRKFSPRKNENDKVNYEWVGPGGPTNVRVTDVPPYALDDITATAREFRSYMNRNALKSWEDQIKRKAMDPLVLEHYKEALAHYHQLDGPNEERELLFNLFVFRFALLASKLMEDAGKEVLAGLQKLYGRAKSGPFFTVYVVTFLLLHEQAKMIQQQRWKARAVFSGVVDPNQDNAIGDFRSKMRNNAEILLLHWHYYRRAPTHLADANDTEKDDYAHDYVNKGFLNDIEPEKRSLYLHARTELASKDSYNKRFPTSSVEWIEHGLFWPSEMFASDWVPELEREKTIPAAMAGKSWEQVAYTPRTPPAEPMAIENLEFNRQRKRRR</sequence>
<evidence type="ECO:0000256" key="1">
    <source>
        <dbReference type="SAM" id="MobiDB-lite"/>
    </source>
</evidence>
<reference evidence="2" key="1">
    <citation type="submission" date="2020-03" db="EMBL/GenBank/DDBJ databases">
        <authorList>
            <person name="He L."/>
        </authorList>
    </citation>
    <scope>NUCLEOTIDE SEQUENCE</scope>
    <source>
        <strain evidence="2">CkLH20</strain>
    </source>
</reference>
<accession>A0A9P6HVX4</accession>
<dbReference type="AlphaFoldDB" id="A0A9P6HVX4"/>
<dbReference type="OrthoDB" id="5362630at2759"/>
<dbReference type="GeneID" id="62168447"/>
<protein>
    <submittedName>
        <fullName evidence="2">Uncharacterized protein</fullName>
    </submittedName>
</protein>
<gene>
    <name evidence="2" type="ORF">CkaCkLH20_12660</name>
</gene>
<feature type="region of interest" description="Disordered" evidence="1">
    <location>
        <begin position="353"/>
        <end position="375"/>
    </location>
</feature>
<comment type="caution">
    <text evidence="2">The sequence shown here is derived from an EMBL/GenBank/DDBJ whole genome shotgun (WGS) entry which is preliminary data.</text>
</comment>
<dbReference type="EMBL" id="JAATWM020000063">
    <property type="protein sequence ID" value="KAF9869861.1"/>
    <property type="molecule type" value="Genomic_DNA"/>
</dbReference>
<reference evidence="2" key="2">
    <citation type="submission" date="2020-11" db="EMBL/GenBank/DDBJ databases">
        <title>Whole genome sequencing of Colletotrichum sp.</title>
        <authorList>
            <person name="Li H."/>
        </authorList>
    </citation>
    <scope>NUCLEOTIDE SEQUENCE</scope>
    <source>
        <strain evidence="2">CkLH20</strain>
    </source>
</reference>
<evidence type="ECO:0000313" key="3">
    <source>
        <dbReference type="Proteomes" id="UP000781932"/>
    </source>
</evidence>
<dbReference type="RefSeq" id="XP_038739322.1">
    <property type="nucleotide sequence ID" value="XM_038895373.1"/>
</dbReference>
<proteinExistence type="predicted"/>
<organism evidence="2 3">
    <name type="scientific">Colletotrichum karsti</name>
    <dbReference type="NCBI Taxonomy" id="1095194"/>
    <lineage>
        <taxon>Eukaryota</taxon>
        <taxon>Fungi</taxon>
        <taxon>Dikarya</taxon>
        <taxon>Ascomycota</taxon>
        <taxon>Pezizomycotina</taxon>
        <taxon>Sordariomycetes</taxon>
        <taxon>Hypocreomycetidae</taxon>
        <taxon>Glomerellales</taxon>
        <taxon>Glomerellaceae</taxon>
        <taxon>Colletotrichum</taxon>
        <taxon>Colletotrichum boninense species complex</taxon>
    </lineage>
</organism>